<dbReference type="InterPro" id="IPR058619">
    <property type="entry name" value="PhoQ/CarS-like_HATPase"/>
</dbReference>
<dbReference type="PROSITE" id="PS50109">
    <property type="entry name" value="HIS_KIN"/>
    <property type="match status" value="1"/>
</dbReference>
<feature type="domain" description="Histidine kinase" evidence="13">
    <location>
        <begin position="242"/>
        <end position="444"/>
    </location>
</feature>
<dbReference type="PANTHER" id="PTHR45436">
    <property type="entry name" value="SENSOR HISTIDINE KINASE YKOH"/>
    <property type="match status" value="1"/>
</dbReference>
<dbReference type="GO" id="GO:0005886">
    <property type="term" value="C:plasma membrane"/>
    <property type="evidence" value="ECO:0007669"/>
    <property type="project" value="TreeGrafter"/>
</dbReference>
<dbReference type="InterPro" id="IPR036890">
    <property type="entry name" value="HATPase_C_sf"/>
</dbReference>
<reference evidence="14" key="1">
    <citation type="submission" date="2020-09" db="EMBL/GenBank/DDBJ databases">
        <title>A novel bacterium of genus Neiella, isolated from South China Sea.</title>
        <authorList>
            <person name="Huang H."/>
            <person name="Mo K."/>
            <person name="Hu Y."/>
        </authorList>
    </citation>
    <scope>NUCLEOTIDE SEQUENCE</scope>
    <source>
        <strain evidence="14">HB171785</strain>
    </source>
</reference>
<dbReference type="InterPro" id="IPR050428">
    <property type="entry name" value="TCS_sensor_his_kinase"/>
</dbReference>
<keyword evidence="5" id="KW-0808">Transferase</keyword>
<feature type="transmembrane region" description="Helical" evidence="12">
    <location>
        <begin position="163"/>
        <end position="182"/>
    </location>
</feature>
<dbReference type="InterPro" id="IPR003594">
    <property type="entry name" value="HATPase_dom"/>
</dbReference>
<sequence>MKTNGSLWFRNFLVSMLIITAVTLALANVYYNDKQQSLELEYGSDLLERLPMVIETMVTQGVSFENTVSEKMPLQGYMGALCDDYGEVIWKSVQAKAFELNALCQQVQGKSSSALTIPVRVDDNKLFFAHVLSGTFNGIRGDFVALRDGQAYEQWRAESVEKALITVILFLVAAGVALYMTFRWAMRPLKTLETELQQVSEQKQVTLNESYPYELKPVVTALNSVMGENIHRSQRYRHSLNDLAHSLKTRLAAMNVVCQENSIAPHVQTELLSNLSQMNAMVQYQLKRGLTGQQALNKQSTPLLEIVDNLHQLLDKIYADKKIELDKRISKDDEIPMGRDDLMEVMGNLLENGFRYAISKLRISQLPLANGGVQLRIEDDGPGVTESRREQVFQRGVRLDEKPTGQGIGLAVCADIVESYRGEIRIEDSELEGACFVIELPPVEGWWDQ</sequence>
<organism evidence="14 15">
    <name type="scientific">Neiella litorisoli</name>
    <dbReference type="NCBI Taxonomy" id="2771431"/>
    <lineage>
        <taxon>Bacteria</taxon>
        <taxon>Pseudomonadati</taxon>
        <taxon>Pseudomonadota</taxon>
        <taxon>Gammaproteobacteria</taxon>
        <taxon>Alteromonadales</taxon>
        <taxon>Echinimonadaceae</taxon>
        <taxon>Neiella</taxon>
    </lineage>
</organism>
<evidence type="ECO:0000256" key="9">
    <source>
        <dbReference type="ARBA" id="ARBA00022840"/>
    </source>
</evidence>
<keyword evidence="11 12" id="KW-0472">Membrane</keyword>
<dbReference type="PANTHER" id="PTHR45436:SF4">
    <property type="entry name" value="SENSOR PROTEIN PHOQ"/>
    <property type="match status" value="1"/>
</dbReference>
<dbReference type="EMBL" id="JACXAF010000021">
    <property type="protein sequence ID" value="MBD1390685.1"/>
    <property type="molecule type" value="Genomic_DNA"/>
</dbReference>
<dbReference type="SMART" id="SM00387">
    <property type="entry name" value="HATPase_c"/>
    <property type="match status" value="1"/>
</dbReference>
<dbReference type="InterPro" id="IPR004358">
    <property type="entry name" value="Sig_transdc_His_kin-like_C"/>
</dbReference>
<evidence type="ECO:0000256" key="1">
    <source>
        <dbReference type="ARBA" id="ARBA00000085"/>
    </source>
</evidence>
<comment type="catalytic activity">
    <reaction evidence="1">
        <text>ATP + protein L-histidine = ADP + protein N-phospho-L-histidine.</text>
        <dbReference type="EC" id="2.7.13.3"/>
    </reaction>
</comment>
<dbReference type="Proteomes" id="UP000638014">
    <property type="component" value="Unassembled WGS sequence"/>
</dbReference>
<dbReference type="InterPro" id="IPR005467">
    <property type="entry name" value="His_kinase_dom"/>
</dbReference>
<accession>A0A8J6R3R8</accession>
<evidence type="ECO:0000256" key="12">
    <source>
        <dbReference type="SAM" id="Phobius"/>
    </source>
</evidence>
<dbReference type="GO" id="GO:0000160">
    <property type="term" value="P:phosphorelay signal transduction system"/>
    <property type="evidence" value="ECO:0007669"/>
    <property type="project" value="TreeGrafter"/>
</dbReference>
<evidence type="ECO:0000256" key="2">
    <source>
        <dbReference type="ARBA" id="ARBA00004370"/>
    </source>
</evidence>
<keyword evidence="8" id="KW-0418">Kinase</keyword>
<evidence type="ECO:0000256" key="7">
    <source>
        <dbReference type="ARBA" id="ARBA00022741"/>
    </source>
</evidence>
<evidence type="ECO:0000256" key="4">
    <source>
        <dbReference type="ARBA" id="ARBA00022553"/>
    </source>
</evidence>
<evidence type="ECO:0000256" key="11">
    <source>
        <dbReference type="ARBA" id="ARBA00023136"/>
    </source>
</evidence>
<evidence type="ECO:0000256" key="10">
    <source>
        <dbReference type="ARBA" id="ARBA00022989"/>
    </source>
</evidence>
<evidence type="ECO:0000259" key="13">
    <source>
        <dbReference type="PROSITE" id="PS50109"/>
    </source>
</evidence>
<evidence type="ECO:0000256" key="6">
    <source>
        <dbReference type="ARBA" id="ARBA00022692"/>
    </source>
</evidence>
<evidence type="ECO:0000256" key="8">
    <source>
        <dbReference type="ARBA" id="ARBA00022777"/>
    </source>
</evidence>
<name>A0A8J6R3R8_9GAMM</name>
<evidence type="ECO:0000313" key="14">
    <source>
        <dbReference type="EMBL" id="MBD1390685.1"/>
    </source>
</evidence>
<keyword evidence="15" id="KW-1185">Reference proteome</keyword>
<comment type="subcellular location">
    <subcellularLocation>
        <location evidence="2">Membrane</location>
    </subcellularLocation>
</comment>
<dbReference type="SUPFAM" id="SSF55874">
    <property type="entry name" value="ATPase domain of HSP90 chaperone/DNA topoisomerase II/histidine kinase"/>
    <property type="match status" value="1"/>
</dbReference>
<keyword evidence="9" id="KW-0067">ATP-binding</keyword>
<evidence type="ECO:0000256" key="3">
    <source>
        <dbReference type="ARBA" id="ARBA00012438"/>
    </source>
</evidence>
<keyword evidence="6 12" id="KW-0812">Transmembrane</keyword>
<dbReference type="CDD" id="cd16954">
    <property type="entry name" value="HATPase_PhoQ-like"/>
    <property type="match status" value="1"/>
</dbReference>
<keyword evidence="7" id="KW-0547">Nucleotide-binding</keyword>
<dbReference type="Pfam" id="PF02518">
    <property type="entry name" value="HATPase_c"/>
    <property type="match status" value="1"/>
</dbReference>
<dbReference type="EC" id="2.7.13.3" evidence="3"/>
<dbReference type="RefSeq" id="WP_191145751.1">
    <property type="nucleotide sequence ID" value="NZ_JACXAF010000021.1"/>
</dbReference>
<dbReference type="GO" id="GO:0004673">
    <property type="term" value="F:protein histidine kinase activity"/>
    <property type="evidence" value="ECO:0007669"/>
    <property type="project" value="UniProtKB-EC"/>
</dbReference>
<protein>
    <recommendedName>
        <fullName evidence="3">histidine kinase</fullName>
        <ecNumber evidence="3">2.7.13.3</ecNumber>
    </recommendedName>
</protein>
<comment type="caution">
    <text evidence="14">The sequence shown here is derived from an EMBL/GenBank/DDBJ whole genome shotgun (WGS) entry which is preliminary data.</text>
</comment>
<dbReference type="PRINTS" id="PR00344">
    <property type="entry name" value="BCTRLSENSOR"/>
</dbReference>
<keyword evidence="10 12" id="KW-1133">Transmembrane helix</keyword>
<dbReference type="Gene3D" id="3.30.565.10">
    <property type="entry name" value="Histidine kinase-like ATPase, C-terminal domain"/>
    <property type="match status" value="1"/>
</dbReference>
<evidence type="ECO:0000256" key="5">
    <source>
        <dbReference type="ARBA" id="ARBA00022679"/>
    </source>
</evidence>
<gene>
    <name evidence="14" type="ORF">IC617_14725</name>
</gene>
<proteinExistence type="predicted"/>
<keyword evidence="4" id="KW-0597">Phosphoprotein</keyword>
<feature type="transmembrane region" description="Helical" evidence="12">
    <location>
        <begin position="12"/>
        <end position="31"/>
    </location>
</feature>
<dbReference type="GO" id="GO:0005524">
    <property type="term" value="F:ATP binding"/>
    <property type="evidence" value="ECO:0007669"/>
    <property type="project" value="UniProtKB-KW"/>
</dbReference>
<dbReference type="AlphaFoldDB" id="A0A8J6R3R8"/>
<evidence type="ECO:0000313" key="15">
    <source>
        <dbReference type="Proteomes" id="UP000638014"/>
    </source>
</evidence>